<dbReference type="EMBL" id="CABIJS010000333">
    <property type="protein sequence ID" value="VUZ49860.1"/>
    <property type="molecule type" value="Genomic_DNA"/>
</dbReference>
<organism evidence="2 3">
    <name type="scientific">Hymenolepis diminuta</name>
    <name type="common">Rat tapeworm</name>
    <dbReference type="NCBI Taxonomy" id="6216"/>
    <lineage>
        <taxon>Eukaryota</taxon>
        <taxon>Metazoa</taxon>
        <taxon>Spiralia</taxon>
        <taxon>Lophotrochozoa</taxon>
        <taxon>Platyhelminthes</taxon>
        <taxon>Cestoda</taxon>
        <taxon>Eucestoda</taxon>
        <taxon>Cyclophyllidea</taxon>
        <taxon>Hymenolepididae</taxon>
        <taxon>Hymenolepis</taxon>
    </lineage>
</organism>
<feature type="non-terminal residue" evidence="2">
    <location>
        <position position="1"/>
    </location>
</feature>
<accession>A0A564YRR7</accession>
<name>A0A564YRR7_HYMDI</name>
<protein>
    <submittedName>
        <fullName evidence="2">Uncharacterized protein</fullName>
    </submittedName>
</protein>
<dbReference type="AlphaFoldDB" id="A0A564YRR7"/>
<dbReference type="Proteomes" id="UP000321570">
    <property type="component" value="Unassembled WGS sequence"/>
</dbReference>
<evidence type="ECO:0000313" key="2">
    <source>
        <dbReference type="EMBL" id="VUZ49860.1"/>
    </source>
</evidence>
<evidence type="ECO:0000313" key="3">
    <source>
        <dbReference type="Proteomes" id="UP000321570"/>
    </source>
</evidence>
<gene>
    <name evidence="2" type="ORF">WMSIL1_LOCUS8605</name>
</gene>
<sequence>RHAAILSVKAKHNDLDIGRFPQVATSFPCKVRKELLNKNNGDGSVATRKRKHHCQRSENLGLWEK</sequence>
<proteinExistence type="predicted"/>
<reference evidence="2 3" key="1">
    <citation type="submission" date="2019-07" db="EMBL/GenBank/DDBJ databases">
        <authorList>
            <person name="Jastrzebski P J."/>
            <person name="Paukszto L."/>
            <person name="Jastrzebski P J."/>
        </authorList>
    </citation>
    <scope>NUCLEOTIDE SEQUENCE [LARGE SCALE GENOMIC DNA]</scope>
    <source>
        <strain evidence="2 3">WMS-il1</strain>
    </source>
</reference>
<feature type="region of interest" description="Disordered" evidence="1">
    <location>
        <begin position="39"/>
        <end position="65"/>
    </location>
</feature>
<keyword evidence="3" id="KW-1185">Reference proteome</keyword>
<evidence type="ECO:0000256" key="1">
    <source>
        <dbReference type="SAM" id="MobiDB-lite"/>
    </source>
</evidence>